<dbReference type="Proteomes" id="UP000011115">
    <property type="component" value="Unassembled WGS sequence"/>
</dbReference>
<feature type="compositionally biased region" description="Polar residues" evidence="1">
    <location>
        <begin position="68"/>
        <end position="79"/>
    </location>
</feature>
<keyword evidence="2" id="KW-0732">Signal</keyword>
<feature type="chain" id="PRO_5004014562" description="Integrase core domain containing protein" evidence="2">
    <location>
        <begin position="18"/>
        <end position="116"/>
    </location>
</feature>
<evidence type="ECO:0000256" key="2">
    <source>
        <dbReference type="SAM" id="SignalP"/>
    </source>
</evidence>
<evidence type="ECO:0000256" key="1">
    <source>
        <dbReference type="SAM" id="MobiDB-lite"/>
    </source>
</evidence>
<evidence type="ECO:0000313" key="3">
    <source>
        <dbReference type="EnsemblPlants" id="PGSC0003DMT400089538"/>
    </source>
</evidence>
<reference evidence="4" key="1">
    <citation type="journal article" date="2011" name="Nature">
        <title>Genome sequence and analysis of the tuber crop potato.</title>
        <authorList>
            <consortium name="The Potato Genome Sequencing Consortium"/>
        </authorList>
    </citation>
    <scope>NUCLEOTIDE SEQUENCE [LARGE SCALE GENOMIC DNA]</scope>
    <source>
        <strain evidence="4">cv. DM1-3 516 R44</strain>
    </source>
</reference>
<proteinExistence type="predicted"/>
<dbReference type="EnsemblPlants" id="PGSC0003DMT400089538">
    <property type="protein sequence ID" value="PGSC0003DMT400089538"/>
    <property type="gene ID" value="PGSC0003DMG400039109"/>
</dbReference>
<organism evidence="3 4">
    <name type="scientific">Solanum tuberosum</name>
    <name type="common">Potato</name>
    <dbReference type="NCBI Taxonomy" id="4113"/>
    <lineage>
        <taxon>Eukaryota</taxon>
        <taxon>Viridiplantae</taxon>
        <taxon>Streptophyta</taxon>
        <taxon>Embryophyta</taxon>
        <taxon>Tracheophyta</taxon>
        <taxon>Spermatophyta</taxon>
        <taxon>Magnoliopsida</taxon>
        <taxon>eudicotyledons</taxon>
        <taxon>Gunneridae</taxon>
        <taxon>Pentapetalae</taxon>
        <taxon>asterids</taxon>
        <taxon>lamiids</taxon>
        <taxon>Solanales</taxon>
        <taxon>Solanaceae</taxon>
        <taxon>Solanoideae</taxon>
        <taxon>Solaneae</taxon>
        <taxon>Solanum</taxon>
    </lineage>
</organism>
<protein>
    <recommendedName>
        <fullName evidence="5">Integrase core domain containing protein</fullName>
    </recommendedName>
</protein>
<evidence type="ECO:0008006" key="5">
    <source>
        <dbReference type="Google" id="ProtNLM"/>
    </source>
</evidence>
<dbReference type="InParanoid" id="M1DID3"/>
<name>M1DID3_SOLTU</name>
<dbReference type="Gramene" id="PGSC0003DMT400089538">
    <property type="protein sequence ID" value="PGSC0003DMT400089538"/>
    <property type="gene ID" value="PGSC0003DMG400039109"/>
</dbReference>
<dbReference type="eggNOG" id="ENOG502T06U">
    <property type="taxonomic scope" value="Eukaryota"/>
</dbReference>
<feature type="signal peptide" evidence="2">
    <location>
        <begin position="1"/>
        <end position="17"/>
    </location>
</feature>
<dbReference type="HOGENOM" id="CLU_2101205_0_0_1"/>
<dbReference type="PaxDb" id="4113-PGSC0003DMT400089538"/>
<accession>M1DID3</accession>
<reference evidence="3" key="2">
    <citation type="submission" date="2015-06" db="UniProtKB">
        <authorList>
            <consortium name="EnsemblPlants"/>
        </authorList>
    </citation>
    <scope>IDENTIFICATION</scope>
    <source>
        <strain evidence="3">DM1-3 516 R44</strain>
    </source>
</reference>
<sequence length="116" mass="12004">MSLFLRLLLGALSEVKAGDEVEVEFGDRVEGDGLAQASPSIIATPVLQDTLARMLGLLEGMAQAGTLPVTSDASQTRVGGQTPDLMVAPDSQTPRTQPAAAVAPRLDSMEFPGIAV</sequence>
<evidence type="ECO:0000313" key="4">
    <source>
        <dbReference type="Proteomes" id="UP000011115"/>
    </source>
</evidence>
<feature type="region of interest" description="Disordered" evidence="1">
    <location>
        <begin position="68"/>
        <end position="101"/>
    </location>
</feature>
<dbReference type="AlphaFoldDB" id="M1DID3"/>
<keyword evidence="4" id="KW-1185">Reference proteome</keyword>